<protein>
    <submittedName>
        <fullName evidence="2">(rape) hypothetical protein</fullName>
    </submittedName>
</protein>
<proteinExistence type="predicted"/>
<accession>A0A816I6F2</accession>
<gene>
    <name evidence="2" type="ORF">DARMORV10_C03P25780.1</name>
</gene>
<name>A0A816I6F2_BRANA</name>
<evidence type="ECO:0000256" key="1">
    <source>
        <dbReference type="SAM" id="MobiDB-lite"/>
    </source>
</evidence>
<organism evidence="2">
    <name type="scientific">Brassica napus</name>
    <name type="common">Rape</name>
    <dbReference type="NCBI Taxonomy" id="3708"/>
    <lineage>
        <taxon>Eukaryota</taxon>
        <taxon>Viridiplantae</taxon>
        <taxon>Streptophyta</taxon>
        <taxon>Embryophyta</taxon>
        <taxon>Tracheophyta</taxon>
        <taxon>Spermatophyta</taxon>
        <taxon>Magnoliopsida</taxon>
        <taxon>eudicotyledons</taxon>
        <taxon>Gunneridae</taxon>
        <taxon>Pentapetalae</taxon>
        <taxon>rosids</taxon>
        <taxon>malvids</taxon>
        <taxon>Brassicales</taxon>
        <taxon>Brassicaceae</taxon>
        <taxon>Brassiceae</taxon>
        <taxon>Brassica</taxon>
    </lineage>
</organism>
<dbReference type="AlphaFoldDB" id="A0A816I6F2"/>
<dbReference type="EMBL" id="HG994367">
    <property type="protein sequence ID" value="CAF1700646.1"/>
    <property type="molecule type" value="Genomic_DNA"/>
</dbReference>
<reference evidence="2" key="1">
    <citation type="submission" date="2021-01" db="EMBL/GenBank/DDBJ databases">
        <authorList>
            <consortium name="Genoscope - CEA"/>
            <person name="William W."/>
        </authorList>
    </citation>
    <scope>NUCLEOTIDE SEQUENCE</scope>
</reference>
<feature type="region of interest" description="Disordered" evidence="1">
    <location>
        <begin position="1"/>
        <end position="22"/>
    </location>
</feature>
<dbReference type="Proteomes" id="UP001295469">
    <property type="component" value="Chromosome C03"/>
</dbReference>
<evidence type="ECO:0000313" key="2">
    <source>
        <dbReference type="EMBL" id="CAF1700646.1"/>
    </source>
</evidence>
<sequence>MTTNKKNNHQREKPLQSRYPFRPRLNLRRSSRPFSVGEEERESRREINLFGDLIAREGERWIEFEAKFATLIERERFREREITEPNDDKCPLRTVPCFP</sequence>